<dbReference type="EMBL" id="UGQE01000004">
    <property type="protein sequence ID" value="STZ14359.1"/>
    <property type="molecule type" value="Genomic_DNA"/>
</dbReference>
<evidence type="ECO:0000256" key="2">
    <source>
        <dbReference type="ARBA" id="ARBA00022679"/>
    </source>
</evidence>
<reference evidence="8 10" key="1">
    <citation type="submission" date="2017-02" db="EMBL/GenBank/DDBJ databases">
        <title>Draft genome sequence of Moraxella caviae CCUG 355 type strain.</title>
        <authorList>
            <person name="Engstrom-Jakobsson H."/>
            <person name="Salva-Serra F."/>
            <person name="Thorell K."/>
            <person name="Gonzales-Siles L."/>
            <person name="Karlsson R."/>
            <person name="Boulund F."/>
            <person name="Engstrand L."/>
            <person name="Moore E."/>
        </authorList>
    </citation>
    <scope>NUCLEOTIDE SEQUENCE [LARGE SCALE GENOMIC DNA]</scope>
    <source>
        <strain evidence="8 10">CCUG 355</strain>
    </source>
</reference>
<feature type="domain" description="Methyltransferase" evidence="6">
    <location>
        <begin position="123"/>
        <end position="255"/>
    </location>
</feature>
<keyword evidence="2 5" id="KW-0808">Transferase</keyword>
<dbReference type="GO" id="GO:0102559">
    <property type="term" value="F:peptide chain release factor N(5)-glutamine methyltransferase activity"/>
    <property type="evidence" value="ECO:0007669"/>
    <property type="project" value="UniProtKB-EC"/>
</dbReference>
<evidence type="ECO:0000313" key="8">
    <source>
        <dbReference type="EMBL" id="OOR91554.1"/>
    </source>
</evidence>
<dbReference type="Proteomes" id="UP000190435">
    <property type="component" value="Unassembled WGS sequence"/>
</dbReference>
<dbReference type="Gene3D" id="3.40.50.150">
    <property type="entry name" value="Vaccinia Virus protein VP39"/>
    <property type="match status" value="1"/>
</dbReference>
<dbReference type="Gene3D" id="1.10.8.10">
    <property type="entry name" value="DNA helicase RuvA subunit, C-terminal domain"/>
    <property type="match status" value="1"/>
</dbReference>
<feature type="binding site" evidence="5">
    <location>
        <position position="155"/>
    </location>
    <ligand>
        <name>S-adenosyl-L-methionine</name>
        <dbReference type="ChEBI" id="CHEBI:59789"/>
    </ligand>
</feature>
<proteinExistence type="inferred from homology"/>
<dbReference type="PANTHER" id="PTHR18895:SF74">
    <property type="entry name" value="MTRF1L RELEASE FACTOR GLUTAMINE METHYLTRANSFERASE"/>
    <property type="match status" value="1"/>
</dbReference>
<dbReference type="NCBIfam" id="TIGR00536">
    <property type="entry name" value="hemK_fam"/>
    <property type="match status" value="1"/>
</dbReference>
<dbReference type="Pfam" id="PF13847">
    <property type="entry name" value="Methyltransf_31"/>
    <property type="match status" value="1"/>
</dbReference>
<dbReference type="InterPro" id="IPR002052">
    <property type="entry name" value="DNA_methylase_N6_adenine_CS"/>
</dbReference>
<dbReference type="InterPro" id="IPR019874">
    <property type="entry name" value="RF_methyltr_PrmC"/>
</dbReference>
<dbReference type="GO" id="GO:0032259">
    <property type="term" value="P:methylation"/>
    <property type="evidence" value="ECO:0007669"/>
    <property type="project" value="UniProtKB-KW"/>
</dbReference>
<evidence type="ECO:0000259" key="6">
    <source>
        <dbReference type="Pfam" id="PF13847"/>
    </source>
</evidence>
<keyword evidence="1 5" id="KW-0489">Methyltransferase</keyword>
<dbReference type="EMBL" id="MUXU01000021">
    <property type="protein sequence ID" value="OOR91554.1"/>
    <property type="molecule type" value="Genomic_DNA"/>
</dbReference>
<evidence type="ECO:0000313" key="9">
    <source>
        <dbReference type="EMBL" id="STZ14359.1"/>
    </source>
</evidence>
<dbReference type="InterPro" id="IPR004556">
    <property type="entry name" value="HemK-like"/>
</dbReference>
<dbReference type="STRING" id="34060.B0181_03100"/>
<dbReference type="InterPro" id="IPR029063">
    <property type="entry name" value="SAM-dependent_MTases_sf"/>
</dbReference>
<feature type="binding site" evidence="5">
    <location>
        <position position="183"/>
    </location>
    <ligand>
        <name>S-adenosyl-L-methionine</name>
        <dbReference type="ChEBI" id="CHEBI:59789"/>
    </ligand>
</feature>
<dbReference type="RefSeq" id="WP_078276020.1">
    <property type="nucleotide sequence ID" value="NZ_MUXU01000021.1"/>
</dbReference>
<evidence type="ECO:0000313" key="11">
    <source>
        <dbReference type="Proteomes" id="UP000255279"/>
    </source>
</evidence>
<evidence type="ECO:0000256" key="5">
    <source>
        <dbReference type="HAMAP-Rule" id="MF_02126"/>
    </source>
</evidence>
<feature type="binding site" evidence="5">
    <location>
        <begin position="132"/>
        <end position="136"/>
    </location>
    <ligand>
        <name>S-adenosyl-L-methionine</name>
        <dbReference type="ChEBI" id="CHEBI:59789"/>
    </ligand>
</feature>
<dbReference type="Pfam" id="PF17827">
    <property type="entry name" value="PrmC_N"/>
    <property type="match status" value="1"/>
</dbReference>
<dbReference type="FunFam" id="3.40.50.150:FF:000053">
    <property type="entry name" value="Release factor glutamine methyltransferase"/>
    <property type="match status" value="1"/>
</dbReference>
<dbReference type="PROSITE" id="PS00092">
    <property type="entry name" value="N6_MTASE"/>
    <property type="match status" value="1"/>
</dbReference>
<evidence type="ECO:0000256" key="1">
    <source>
        <dbReference type="ARBA" id="ARBA00022603"/>
    </source>
</evidence>
<evidence type="ECO:0000256" key="4">
    <source>
        <dbReference type="ARBA" id="ARBA00048391"/>
    </source>
</evidence>
<dbReference type="InterPro" id="IPR025714">
    <property type="entry name" value="Methyltranfer_dom"/>
</dbReference>
<evidence type="ECO:0000259" key="7">
    <source>
        <dbReference type="Pfam" id="PF17827"/>
    </source>
</evidence>
<dbReference type="OrthoDB" id="9800643at2"/>
<dbReference type="PANTHER" id="PTHR18895">
    <property type="entry name" value="HEMK METHYLTRANSFERASE"/>
    <property type="match status" value="1"/>
</dbReference>
<dbReference type="CDD" id="cd02440">
    <property type="entry name" value="AdoMet_MTases"/>
    <property type="match status" value="1"/>
</dbReference>
<dbReference type="AlphaFoldDB" id="A0A1T0A734"/>
<dbReference type="Proteomes" id="UP000255279">
    <property type="component" value="Unassembled WGS sequence"/>
</dbReference>
<feature type="binding site" evidence="5">
    <location>
        <position position="200"/>
    </location>
    <ligand>
        <name>S-adenosyl-L-methionine</name>
        <dbReference type="ChEBI" id="CHEBI:59789"/>
    </ligand>
</feature>
<evidence type="ECO:0000313" key="10">
    <source>
        <dbReference type="Proteomes" id="UP000190435"/>
    </source>
</evidence>
<dbReference type="GO" id="GO:0003676">
    <property type="term" value="F:nucleic acid binding"/>
    <property type="evidence" value="ECO:0007669"/>
    <property type="project" value="InterPro"/>
</dbReference>
<accession>A0A1T0A734</accession>
<name>A0A1T0A734_9GAMM</name>
<reference evidence="9 11" key="2">
    <citation type="submission" date="2018-06" db="EMBL/GenBank/DDBJ databases">
        <authorList>
            <consortium name="Pathogen Informatics"/>
            <person name="Doyle S."/>
        </authorList>
    </citation>
    <scope>NUCLEOTIDE SEQUENCE [LARGE SCALE GENOMIC DNA]</scope>
    <source>
        <strain evidence="9 11">NCTC10293</strain>
    </source>
</reference>
<dbReference type="EC" id="2.1.1.297" evidence="5"/>
<comment type="catalytic activity">
    <reaction evidence="4 5">
        <text>L-glutaminyl-[peptide chain release factor] + S-adenosyl-L-methionine = N(5)-methyl-L-glutaminyl-[peptide chain release factor] + S-adenosyl-L-homocysteine + H(+)</text>
        <dbReference type="Rhea" id="RHEA:42896"/>
        <dbReference type="Rhea" id="RHEA-COMP:10271"/>
        <dbReference type="Rhea" id="RHEA-COMP:10272"/>
        <dbReference type="ChEBI" id="CHEBI:15378"/>
        <dbReference type="ChEBI" id="CHEBI:30011"/>
        <dbReference type="ChEBI" id="CHEBI:57856"/>
        <dbReference type="ChEBI" id="CHEBI:59789"/>
        <dbReference type="ChEBI" id="CHEBI:61891"/>
        <dbReference type="EC" id="2.1.1.297"/>
    </reaction>
</comment>
<evidence type="ECO:0000256" key="3">
    <source>
        <dbReference type="ARBA" id="ARBA00022691"/>
    </source>
</evidence>
<comment type="similarity">
    <text evidence="5">Belongs to the protein N5-glutamine methyltransferase family. PrmC subfamily.</text>
</comment>
<dbReference type="NCBIfam" id="TIGR03534">
    <property type="entry name" value="RF_mod_PrmC"/>
    <property type="match status" value="1"/>
</dbReference>
<feature type="domain" description="Release factor glutamine methyltransferase N-terminal" evidence="7">
    <location>
        <begin position="26"/>
        <end position="73"/>
    </location>
</feature>
<dbReference type="HAMAP" id="MF_02126">
    <property type="entry name" value="RF_methyltr_PrmC"/>
    <property type="match status" value="1"/>
</dbReference>
<comment type="function">
    <text evidence="5">Methylates the class 1 translation termination release factors RF1/PrfA and RF2/PrfB on the glutamine residue of the universally conserved GGQ motif.</text>
</comment>
<dbReference type="SUPFAM" id="SSF53335">
    <property type="entry name" value="S-adenosyl-L-methionine-dependent methyltransferases"/>
    <property type="match status" value="1"/>
</dbReference>
<dbReference type="InterPro" id="IPR040758">
    <property type="entry name" value="PrmC_N"/>
</dbReference>
<dbReference type="InterPro" id="IPR050320">
    <property type="entry name" value="N5-glutamine_MTase"/>
</dbReference>
<gene>
    <name evidence="5 9" type="primary">prmC</name>
    <name evidence="8" type="ORF">B0181_03100</name>
    <name evidence="9" type="ORF">NCTC10293_01952</name>
</gene>
<organism evidence="8 10">
    <name type="scientific">Moraxella caviae</name>
    <dbReference type="NCBI Taxonomy" id="34060"/>
    <lineage>
        <taxon>Bacteria</taxon>
        <taxon>Pseudomonadati</taxon>
        <taxon>Pseudomonadota</taxon>
        <taxon>Gammaproteobacteria</taxon>
        <taxon>Moraxellales</taxon>
        <taxon>Moraxellaceae</taxon>
        <taxon>Moraxella</taxon>
    </lineage>
</organism>
<sequence length="292" mass="31956">MKTLHALKLEFRRIAHERLPYHWLEGLLLSVIDKPKSFLITNDEYRLSDDEFAKLQDGITQMQKGVPLAYVIGEAHFYGRAFAVNAHTLIPRPDTEILVEAALDFAKNAAKNNAKNHAKNSPDDKLRILDLGTGSGCIAITLAKELPDSDVLAVDFSDEALQIARQNALGLGAINCEFMQSSWYQSLTYDTPKFHIIVSNPPYIADDDVHLADLKAEPITALVANDNGLADIKIIITGAKNHLHAGGLLAIEHGYNQGAAVRALFAAAGFSGIATVKDYGDNERVTLGVWQE</sequence>
<keyword evidence="3 5" id="KW-0949">S-adenosyl-L-methionine</keyword>
<protein>
    <recommendedName>
        <fullName evidence="5">Release factor glutamine methyltransferase</fullName>
        <shortName evidence="5">RF MTase</shortName>
        <ecNumber evidence="5">2.1.1.297</ecNumber>
    </recommendedName>
    <alternativeName>
        <fullName evidence="5">N5-glutamine methyltransferase PrmC</fullName>
    </alternativeName>
    <alternativeName>
        <fullName evidence="5">Protein-(glutamine-N5) MTase PrmC</fullName>
    </alternativeName>
    <alternativeName>
        <fullName evidence="5">Protein-glutamine N-methyltransferase PrmC</fullName>
    </alternativeName>
</protein>
<feature type="binding site" evidence="5">
    <location>
        <begin position="200"/>
        <end position="203"/>
    </location>
    <ligand>
        <name>substrate</name>
    </ligand>
</feature>
<keyword evidence="10" id="KW-1185">Reference proteome</keyword>